<dbReference type="InterPro" id="IPR006652">
    <property type="entry name" value="Kelch_1"/>
</dbReference>
<dbReference type="PANTHER" id="PTHR46122">
    <property type="entry name" value="GALACTOSE OXIDASE/KELCH REPEAT PROTEIN-RELATED"/>
    <property type="match status" value="1"/>
</dbReference>
<keyword evidence="2" id="KW-0677">Repeat</keyword>
<dbReference type="SUPFAM" id="SSF117281">
    <property type="entry name" value="Kelch motif"/>
    <property type="match status" value="1"/>
</dbReference>
<keyword evidence="1" id="KW-0880">Kelch repeat</keyword>
<keyword evidence="6" id="KW-1185">Reference proteome</keyword>
<dbReference type="InterPro" id="IPR015915">
    <property type="entry name" value="Kelch-typ_b-propeller"/>
</dbReference>
<dbReference type="EMBL" id="JACMSC010000002">
    <property type="protein sequence ID" value="KAG6532827.1"/>
    <property type="molecule type" value="Genomic_DNA"/>
</dbReference>
<keyword evidence="4" id="KW-0732">Signal</keyword>
<evidence type="ECO:0000256" key="1">
    <source>
        <dbReference type="ARBA" id="ARBA00022441"/>
    </source>
</evidence>
<protein>
    <submittedName>
        <fullName evidence="5">Uncharacterized protein</fullName>
    </submittedName>
</protein>
<feature type="region of interest" description="Disordered" evidence="3">
    <location>
        <begin position="91"/>
        <end position="111"/>
    </location>
</feature>
<name>A0A8J5LVW0_ZINOF</name>
<dbReference type="FunFam" id="2.120.10.80:FF:000007">
    <property type="entry name" value="F-box/kelch-repeat protein SKIP11"/>
    <property type="match status" value="1"/>
</dbReference>
<evidence type="ECO:0000256" key="4">
    <source>
        <dbReference type="SAM" id="SignalP"/>
    </source>
</evidence>
<proteinExistence type="predicted"/>
<dbReference type="SMART" id="SM00612">
    <property type="entry name" value="Kelch"/>
    <property type="match status" value="3"/>
</dbReference>
<organism evidence="5 6">
    <name type="scientific">Zingiber officinale</name>
    <name type="common">Ginger</name>
    <name type="synonym">Amomum zingiber</name>
    <dbReference type="NCBI Taxonomy" id="94328"/>
    <lineage>
        <taxon>Eukaryota</taxon>
        <taxon>Viridiplantae</taxon>
        <taxon>Streptophyta</taxon>
        <taxon>Embryophyta</taxon>
        <taxon>Tracheophyta</taxon>
        <taxon>Spermatophyta</taxon>
        <taxon>Magnoliopsida</taxon>
        <taxon>Liliopsida</taxon>
        <taxon>Zingiberales</taxon>
        <taxon>Zingiberaceae</taxon>
        <taxon>Zingiber</taxon>
    </lineage>
</organism>
<feature type="signal peptide" evidence="4">
    <location>
        <begin position="1"/>
        <end position="24"/>
    </location>
</feature>
<dbReference type="PANTHER" id="PTHR46122:SF2">
    <property type="entry name" value="F-BOX_KELCH-REPEAT PROTEIN SKIP11"/>
    <property type="match status" value="1"/>
</dbReference>
<dbReference type="AlphaFoldDB" id="A0A8J5LVW0"/>
<sequence>MLQFGFEFIIVANLFLSISSGTGALRVTQKVQTCSEGEKEMIENECCLTRRTLRGSLEQESEWAYMTYQLIEIKTNKRPPSVESLELDEAKVKREKSTEPPIQEEATLPPDELSCPGGYDDGSYSDTTSLISQIGRDMSIKCLLHCSRSNYGTLASLNRAFNSLIQNGELYKLRRQAGIIEHWVYFSCNILEWEAYDPYCGRWISLPRMPPNDFFMCSDKESLAVGTELLVFGRDYTSRISHILLRYSILTNSWSQGVEMNYPRCLFGSASFGERAIVAGGIDARGNILNSVELYNSDTQTWVTLPSMNKPRKMCSGVFMDNKFYVIGGMSSPTELLTCGEEYDMEKCSWRIIPNMSQGLNGPSGAPPLVSVVNNELYAADYAEKEVRKYDKENITWITLGKLPERPDSVNGWGLAFRACGERLIVIGGPRMLGGGTIELNSWTPRDGPPVWNMIASKHCGNFVYNCAVMGC</sequence>
<dbReference type="Gene3D" id="2.120.10.80">
    <property type="entry name" value="Kelch-type beta propeller"/>
    <property type="match status" value="1"/>
</dbReference>
<dbReference type="InterPro" id="IPR052439">
    <property type="entry name" value="F-box/Kelch-repeat"/>
</dbReference>
<dbReference type="Proteomes" id="UP000734854">
    <property type="component" value="Unassembled WGS sequence"/>
</dbReference>
<evidence type="ECO:0000313" key="5">
    <source>
        <dbReference type="EMBL" id="KAG6532827.1"/>
    </source>
</evidence>
<comment type="caution">
    <text evidence="5">The sequence shown here is derived from an EMBL/GenBank/DDBJ whole genome shotgun (WGS) entry which is preliminary data.</text>
</comment>
<evidence type="ECO:0000313" key="6">
    <source>
        <dbReference type="Proteomes" id="UP000734854"/>
    </source>
</evidence>
<reference evidence="5 6" key="1">
    <citation type="submission" date="2020-08" db="EMBL/GenBank/DDBJ databases">
        <title>Plant Genome Project.</title>
        <authorList>
            <person name="Zhang R.-G."/>
        </authorList>
    </citation>
    <scope>NUCLEOTIDE SEQUENCE [LARGE SCALE GENOMIC DNA]</scope>
    <source>
        <tissue evidence="5">Rhizome</tissue>
    </source>
</reference>
<dbReference type="Pfam" id="PF01344">
    <property type="entry name" value="Kelch_1"/>
    <property type="match status" value="2"/>
</dbReference>
<feature type="chain" id="PRO_5035283092" evidence="4">
    <location>
        <begin position="25"/>
        <end position="472"/>
    </location>
</feature>
<evidence type="ECO:0000256" key="3">
    <source>
        <dbReference type="SAM" id="MobiDB-lite"/>
    </source>
</evidence>
<dbReference type="GO" id="GO:0005634">
    <property type="term" value="C:nucleus"/>
    <property type="evidence" value="ECO:0007669"/>
    <property type="project" value="UniProtKB-ARBA"/>
</dbReference>
<accession>A0A8J5LVW0</accession>
<gene>
    <name evidence="5" type="ORF">ZIOFF_006681</name>
</gene>
<evidence type="ECO:0000256" key="2">
    <source>
        <dbReference type="ARBA" id="ARBA00022737"/>
    </source>
</evidence>